<dbReference type="Pfam" id="PF04610">
    <property type="entry name" value="TrbL"/>
    <property type="match status" value="1"/>
</dbReference>
<feature type="transmembrane region" description="Helical" evidence="6">
    <location>
        <begin position="176"/>
        <end position="196"/>
    </location>
</feature>
<dbReference type="EMBL" id="JACHBU010000002">
    <property type="protein sequence ID" value="MBB6507471.1"/>
    <property type="molecule type" value="Genomic_DNA"/>
</dbReference>
<keyword evidence="5 6" id="KW-0472">Membrane</keyword>
<sequence length="331" mass="35739">MEQAVSSAASDLLLSVDVLGTTFIREVYQSLGRVLQPIFFTMLILYVIWWGFSLMTGRSSLSPIEAMERLLRAVVIYWLATSWGAFSGTIYVAIQSIPDVVGSRIMAGIALATGRPAYTDVLHALDMVYAASIRIAGQIYIGSVMDGLAGLLSALVIVFSVAFLGIAIASVFAAKFFLQIIVAMGPLWIVLALFKYSSRYTDGFRTIVVRLLIQQVLIFAFLGFYSSIIGLAIGAMEIPASADVTLGISHIMPLLLAEAVGCYLLLQVPGIARTVASGTVMVASRYDAGTVNPINSLFRTGTQRVTMLAGQTDDAMRNIQRETARNATVRL</sequence>
<dbReference type="InterPro" id="IPR007688">
    <property type="entry name" value="Conjugal_tfr_TrbL/VirB6"/>
</dbReference>
<name>A0A7X0JH33_9HYPH</name>
<feature type="transmembrane region" description="Helical" evidence="6">
    <location>
        <begin position="73"/>
        <end position="94"/>
    </location>
</feature>
<evidence type="ECO:0000256" key="4">
    <source>
        <dbReference type="ARBA" id="ARBA00022989"/>
    </source>
</evidence>
<dbReference type="GO" id="GO:0030255">
    <property type="term" value="P:protein secretion by the type IV secretion system"/>
    <property type="evidence" value="ECO:0007669"/>
    <property type="project" value="InterPro"/>
</dbReference>
<protein>
    <submittedName>
        <fullName evidence="7">Type IV secretion system protein VirB6</fullName>
    </submittedName>
</protein>
<keyword evidence="8" id="KW-1185">Reference proteome</keyword>
<evidence type="ECO:0000256" key="1">
    <source>
        <dbReference type="ARBA" id="ARBA00004141"/>
    </source>
</evidence>
<evidence type="ECO:0000256" key="5">
    <source>
        <dbReference type="ARBA" id="ARBA00023136"/>
    </source>
</evidence>
<reference evidence="7 8" key="1">
    <citation type="submission" date="2020-08" db="EMBL/GenBank/DDBJ databases">
        <title>The Agave Microbiome: Exploring the role of microbial communities in plant adaptations to desert environments.</title>
        <authorList>
            <person name="Partida-Martinez L.P."/>
        </authorList>
    </citation>
    <scope>NUCLEOTIDE SEQUENCE [LARGE SCALE GENOMIC DNA]</scope>
    <source>
        <strain evidence="7 8">AS3.12</strain>
    </source>
</reference>
<feature type="transmembrane region" description="Helical" evidence="6">
    <location>
        <begin position="34"/>
        <end position="52"/>
    </location>
</feature>
<gene>
    <name evidence="7" type="ORF">F4695_000803</name>
</gene>
<dbReference type="RefSeq" id="WP_062453587.1">
    <property type="nucleotide sequence ID" value="NZ_JACHBU010000002.1"/>
</dbReference>
<feature type="transmembrane region" description="Helical" evidence="6">
    <location>
        <begin position="248"/>
        <end position="266"/>
    </location>
</feature>
<evidence type="ECO:0000313" key="8">
    <source>
        <dbReference type="Proteomes" id="UP000585437"/>
    </source>
</evidence>
<feature type="transmembrane region" description="Helical" evidence="6">
    <location>
        <begin position="216"/>
        <end position="236"/>
    </location>
</feature>
<organism evidence="7 8">
    <name type="scientific">Rhizobium soli</name>
    <dbReference type="NCBI Taxonomy" id="424798"/>
    <lineage>
        <taxon>Bacteria</taxon>
        <taxon>Pseudomonadati</taxon>
        <taxon>Pseudomonadota</taxon>
        <taxon>Alphaproteobacteria</taxon>
        <taxon>Hyphomicrobiales</taxon>
        <taxon>Rhizobiaceae</taxon>
        <taxon>Rhizobium/Agrobacterium group</taxon>
        <taxon>Rhizobium</taxon>
    </lineage>
</organism>
<dbReference type="GO" id="GO:0016020">
    <property type="term" value="C:membrane"/>
    <property type="evidence" value="ECO:0007669"/>
    <property type="project" value="UniProtKB-SubCell"/>
</dbReference>
<comment type="caution">
    <text evidence="7">The sequence shown here is derived from an EMBL/GenBank/DDBJ whole genome shotgun (WGS) entry which is preliminary data.</text>
</comment>
<feature type="transmembrane region" description="Helical" evidence="6">
    <location>
        <begin position="121"/>
        <end position="141"/>
    </location>
</feature>
<comment type="subcellular location">
    <subcellularLocation>
        <location evidence="1">Membrane</location>
        <topology evidence="1">Multi-pass membrane protein</topology>
    </subcellularLocation>
</comment>
<evidence type="ECO:0000313" key="7">
    <source>
        <dbReference type="EMBL" id="MBB6507471.1"/>
    </source>
</evidence>
<dbReference type="Proteomes" id="UP000585437">
    <property type="component" value="Unassembled WGS sequence"/>
</dbReference>
<evidence type="ECO:0000256" key="6">
    <source>
        <dbReference type="SAM" id="Phobius"/>
    </source>
</evidence>
<feature type="transmembrane region" description="Helical" evidence="6">
    <location>
        <begin position="148"/>
        <end position="170"/>
    </location>
</feature>
<evidence type="ECO:0000256" key="3">
    <source>
        <dbReference type="ARBA" id="ARBA00022692"/>
    </source>
</evidence>
<comment type="similarity">
    <text evidence="2">Belongs to the TrbL/VirB6 family.</text>
</comment>
<evidence type="ECO:0000256" key="2">
    <source>
        <dbReference type="ARBA" id="ARBA00007802"/>
    </source>
</evidence>
<proteinExistence type="inferred from homology"/>
<keyword evidence="4 6" id="KW-1133">Transmembrane helix</keyword>
<keyword evidence="3 6" id="KW-0812">Transmembrane</keyword>
<dbReference type="AlphaFoldDB" id="A0A7X0JH33"/>
<accession>A0A7X0JH33</accession>